<name>A0A1H6VLW7_9FIRM</name>
<dbReference type="STRING" id="322505.SAMN04487836_11639"/>
<evidence type="ECO:0000313" key="2">
    <source>
        <dbReference type="Proteomes" id="UP000183028"/>
    </source>
</evidence>
<sequence>MDAQYNQVHILRWQELPDFDLYMDQVIGLIEKSLSFLKLNEDDKVVTSTMINNYVKAKLVTPPIKKKYSREHVAYFTVICFLKRVFSLDEISTLLKIQFENVPLDESYNIFCEVLEQLLLNEDISDDTKVIDGHIGDLFLKVMRACVYAIRASRIISEAARKKQDNEKKG</sequence>
<accession>A0A1H6VLW7</accession>
<evidence type="ECO:0008006" key="3">
    <source>
        <dbReference type="Google" id="ProtNLM"/>
    </source>
</evidence>
<dbReference type="EMBL" id="FNYK01000046">
    <property type="protein sequence ID" value="SEJ02707.1"/>
    <property type="molecule type" value="Genomic_DNA"/>
</dbReference>
<gene>
    <name evidence="1" type="ORF">SAMN04487834_10469</name>
</gene>
<dbReference type="InterPro" id="IPR014975">
    <property type="entry name" value="DUF1836"/>
</dbReference>
<dbReference type="Proteomes" id="UP000183028">
    <property type="component" value="Unassembled WGS sequence"/>
</dbReference>
<protein>
    <recommendedName>
        <fullName evidence="3">DUF1836 domain-containing protein</fullName>
    </recommendedName>
</protein>
<dbReference type="eggNOG" id="COG0789">
    <property type="taxonomic scope" value="Bacteria"/>
</dbReference>
<dbReference type="AlphaFoldDB" id="A0A1H6VLW7"/>
<dbReference type="PANTHER" id="PTHR40056:SF1">
    <property type="entry name" value="DUF1836 DOMAIN-CONTAINING PROTEIN"/>
    <property type="match status" value="1"/>
</dbReference>
<evidence type="ECO:0000313" key="1">
    <source>
        <dbReference type="EMBL" id="SEJ02707.1"/>
    </source>
</evidence>
<organism evidence="1 2">
    <name type="scientific">Sharpea azabuensis</name>
    <dbReference type="NCBI Taxonomy" id="322505"/>
    <lineage>
        <taxon>Bacteria</taxon>
        <taxon>Bacillati</taxon>
        <taxon>Bacillota</taxon>
        <taxon>Erysipelotrichia</taxon>
        <taxon>Erysipelotrichales</taxon>
        <taxon>Coprobacillaceae</taxon>
        <taxon>Sharpea</taxon>
    </lineage>
</organism>
<dbReference type="PANTHER" id="PTHR40056">
    <property type="entry name" value="HYPOTHETICAL CYTOSOLIC PROTEIN"/>
    <property type="match status" value="1"/>
</dbReference>
<dbReference type="OrthoDB" id="3191472at2"/>
<reference evidence="2" key="1">
    <citation type="submission" date="2016-10" db="EMBL/GenBank/DDBJ databases">
        <authorList>
            <person name="Varghese N."/>
        </authorList>
    </citation>
    <scope>NUCLEOTIDE SEQUENCE [LARGE SCALE GENOMIC DNA]</scope>
    <source>
        <strain evidence="2">DSM 20406</strain>
    </source>
</reference>
<dbReference type="RefSeq" id="WP_074732446.1">
    <property type="nucleotide sequence ID" value="NZ_CACWHD010000002.1"/>
</dbReference>
<keyword evidence="2" id="KW-1185">Reference proteome</keyword>
<dbReference type="Pfam" id="PF08876">
    <property type="entry name" value="DUF1836"/>
    <property type="match status" value="1"/>
</dbReference>
<proteinExistence type="predicted"/>